<accession>A0A9P6TFE0</accession>
<protein>
    <submittedName>
        <fullName evidence="2">Uncharacterized protein</fullName>
    </submittedName>
</protein>
<name>A0A9P6TFE0_9BASI</name>
<evidence type="ECO:0000313" key="3">
    <source>
        <dbReference type="Proteomes" id="UP000886653"/>
    </source>
</evidence>
<organism evidence="2 3">
    <name type="scientific">Cronartium quercuum f. sp. fusiforme G11</name>
    <dbReference type="NCBI Taxonomy" id="708437"/>
    <lineage>
        <taxon>Eukaryota</taxon>
        <taxon>Fungi</taxon>
        <taxon>Dikarya</taxon>
        <taxon>Basidiomycota</taxon>
        <taxon>Pucciniomycotina</taxon>
        <taxon>Pucciniomycetes</taxon>
        <taxon>Pucciniales</taxon>
        <taxon>Coleosporiaceae</taxon>
        <taxon>Cronartium</taxon>
    </lineage>
</organism>
<feature type="region of interest" description="Disordered" evidence="1">
    <location>
        <begin position="104"/>
        <end position="145"/>
    </location>
</feature>
<dbReference type="AlphaFoldDB" id="A0A9P6TFE0"/>
<dbReference type="Proteomes" id="UP000886653">
    <property type="component" value="Unassembled WGS sequence"/>
</dbReference>
<proteinExistence type="predicted"/>
<gene>
    <name evidence="2" type="ORF">CROQUDRAFT_88978</name>
</gene>
<reference evidence="2" key="1">
    <citation type="submission" date="2013-11" db="EMBL/GenBank/DDBJ databases">
        <title>Genome sequence of the fusiform rust pathogen reveals effectors for host alternation and coevolution with pine.</title>
        <authorList>
            <consortium name="DOE Joint Genome Institute"/>
            <person name="Smith K."/>
            <person name="Pendleton A."/>
            <person name="Kubisiak T."/>
            <person name="Anderson C."/>
            <person name="Salamov A."/>
            <person name="Aerts A."/>
            <person name="Riley R."/>
            <person name="Clum A."/>
            <person name="Lindquist E."/>
            <person name="Ence D."/>
            <person name="Campbell M."/>
            <person name="Kronenberg Z."/>
            <person name="Feau N."/>
            <person name="Dhillon B."/>
            <person name="Hamelin R."/>
            <person name="Burleigh J."/>
            <person name="Smith J."/>
            <person name="Yandell M."/>
            <person name="Nelson C."/>
            <person name="Grigoriev I."/>
            <person name="Davis J."/>
        </authorList>
    </citation>
    <scope>NUCLEOTIDE SEQUENCE</scope>
    <source>
        <strain evidence="2">G11</strain>
    </source>
</reference>
<evidence type="ECO:0000256" key="1">
    <source>
        <dbReference type="SAM" id="MobiDB-lite"/>
    </source>
</evidence>
<dbReference type="EMBL" id="MU167226">
    <property type="protein sequence ID" value="KAG0149635.1"/>
    <property type="molecule type" value="Genomic_DNA"/>
</dbReference>
<sequence length="288" mass="31502">MGTLEAIFKKIATMLRGFPNGGYKTLTMAVDAATLTTKPAGNFCCDKMAFCTVVNLVEHGLKLASQPINPLSNPQDPIMVTVLAGVQTLETRVDMLLLDAANRASANPESEQPRPKAKTFAQAAKAGVRQNNQQPKPTPKTPKLPLPTKFPHLSHLQCTRVCGSFVEMDMEANALKGGLDKSLMEGIFAQFPTGPPPIHIRALARNRFTGEIQIHFQNQGALDTIASLPTQEWIRKVNPALKLKTEIYPIIVHGVPTSFDPLDHSHLSSIMNENPRLLNSLQRALWAS</sequence>
<evidence type="ECO:0000313" key="2">
    <source>
        <dbReference type="EMBL" id="KAG0149635.1"/>
    </source>
</evidence>
<comment type="caution">
    <text evidence="2">The sequence shown here is derived from an EMBL/GenBank/DDBJ whole genome shotgun (WGS) entry which is preliminary data.</text>
</comment>
<keyword evidence="3" id="KW-1185">Reference proteome</keyword>
<feature type="compositionally biased region" description="Pro residues" evidence="1">
    <location>
        <begin position="136"/>
        <end position="145"/>
    </location>
</feature>